<dbReference type="EMBL" id="JYDP01000044">
    <property type="protein sequence ID" value="KRZ12057.1"/>
    <property type="molecule type" value="Genomic_DNA"/>
</dbReference>
<accession>A0A0V1HNG2</accession>
<comment type="caution">
    <text evidence="1">The sequence shown here is derived from an EMBL/GenBank/DDBJ whole genome shotgun (WGS) entry which is preliminary data.</text>
</comment>
<dbReference type="Proteomes" id="UP000055024">
    <property type="component" value="Unassembled WGS sequence"/>
</dbReference>
<name>A0A0V1HNG2_9BILA</name>
<evidence type="ECO:0000313" key="1">
    <source>
        <dbReference type="EMBL" id="KRZ12057.1"/>
    </source>
</evidence>
<sequence>MNWASHCFSALVENLNTIITEVKAYCNSSCKRHHFINDMIQDDKERILSKVKFKFKETYI</sequence>
<keyword evidence="2" id="KW-1185">Reference proteome</keyword>
<proteinExistence type="predicted"/>
<dbReference type="AlphaFoldDB" id="A0A0V1HNG2"/>
<organism evidence="1 2">
    <name type="scientific">Trichinella zimbabwensis</name>
    <dbReference type="NCBI Taxonomy" id="268475"/>
    <lineage>
        <taxon>Eukaryota</taxon>
        <taxon>Metazoa</taxon>
        <taxon>Ecdysozoa</taxon>
        <taxon>Nematoda</taxon>
        <taxon>Enoplea</taxon>
        <taxon>Dorylaimia</taxon>
        <taxon>Trichinellida</taxon>
        <taxon>Trichinellidae</taxon>
        <taxon>Trichinella</taxon>
    </lineage>
</organism>
<evidence type="ECO:0000313" key="2">
    <source>
        <dbReference type="Proteomes" id="UP000055024"/>
    </source>
</evidence>
<protein>
    <submittedName>
        <fullName evidence="1">Uncharacterized protein</fullName>
    </submittedName>
</protein>
<gene>
    <name evidence="1" type="ORF">T11_1574</name>
</gene>
<reference evidence="1 2" key="1">
    <citation type="submission" date="2015-01" db="EMBL/GenBank/DDBJ databases">
        <title>Evolution of Trichinella species and genotypes.</title>
        <authorList>
            <person name="Korhonen P.K."/>
            <person name="Edoardo P."/>
            <person name="Giuseppe L.R."/>
            <person name="Gasser R.B."/>
        </authorList>
    </citation>
    <scope>NUCLEOTIDE SEQUENCE [LARGE SCALE GENOMIC DNA]</scope>
    <source>
        <strain evidence="1">ISS1029</strain>
    </source>
</reference>